<dbReference type="Pfam" id="PF10543">
    <property type="entry name" value="ORF6N"/>
    <property type="match status" value="1"/>
</dbReference>
<feature type="domain" description="KilA-N DNA-binding" evidence="1">
    <location>
        <begin position="8"/>
        <end position="96"/>
    </location>
</feature>
<dbReference type="EMBL" id="DVKT01000014">
    <property type="protein sequence ID" value="HIT38813.1"/>
    <property type="molecule type" value="Genomic_DNA"/>
</dbReference>
<dbReference type="Proteomes" id="UP000886722">
    <property type="component" value="Unassembled WGS sequence"/>
</dbReference>
<sequence>MELQIIQNKIHEVRGVRVMLDKDLAELYGVETKALNRAVKRNIERFPERFMFQLTKEEALRCRIGTLNDMPLERGKHLKYLPYAFTEQGVSMLSAVLRSPTAIQVSISIMDAFVAMRNCILTRTAESVEIARFRERVLELEQATEEILGGVNDLSQDVRKDIETIYEAIGALSVELPTLYFHKIDRLIGTARSNKVSVTLGF</sequence>
<evidence type="ECO:0000313" key="2">
    <source>
        <dbReference type="EMBL" id="HIT38813.1"/>
    </source>
</evidence>
<name>A0A9D1GDD0_9BACT</name>
<reference evidence="2" key="1">
    <citation type="submission" date="2020-10" db="EMBL/GenBank/DDBJ databases">
        <authorList>
            <person name="Gilroy R."/>
        </authorList>
    </citation>
    <scope>NUCLEOTIDE SEQUENCE</scope>
    <source>
        <strain evidence="2">21143</strain>
    </source>
</reference>
<dbReference type="InterPro" id="IPR018873">
    <property type="entry name" value="KilA-N_DNA-bd_domain"/>
</dbReference>
<evidence type="ECO:0000313" key="3">
    <source>
        <dbReference type="Proteomes" id="UP000886722"/>
    </source>
</evidence>
<accession>A0A9D1GDD0</accession>
<proteinExistence type="predicted"/>
<comment type="caution">
    <text evidence="2">The sequence shown here is derived from an EMBL/GenBank/DDBJ whole genome shotgun (WGS) entry which is preliminary data.</text>
</comment>
<reference evidence="2" key="2">
    <citation type="journal article" date="2021" name="PeerJ">
        <title>Extensive microbial diversity within the chicken gut microbiome revealed by metagenomics and culture.</title>
        <authorList>
            <person name="Gilroy R."/>
            <person name="Ravi A."/>
            <person name="Getino M."/>
            <person name="Pursley I."/>
            <person name="Horton D.L."/>
            <person name="Alikhan N.F."/>
            <person name="Baker D."/>
            <person name="Gharbi K."/>
            <person name="Hall N."/>
            <person name="Watson M."/>
            <person name="Adriaenssens E.M."/>
            <person name="Foster-Nyarko E."/>
            <person name="Jarju S."/>
            <person name="Secka A."/>
            <person name="Antonio M."/>
            <person name="Oren A."/>
            <person name="Chaudhuri R.R."/>
            <person name="La Ragione R."/>
            <person name="Hildebrand F."/>
            <person name="Pallen M.J."/>
        </authorList>
    </citation>
    <scope>NUCLEOTIDE SEQUENCE</scope>
    <source>
        <strain evidence="2">21143</strain>
    </source>
</reference>
<dbReference type="AlphaFoldDB" id="A0A9D1GDD0"/>
<organism evidence="2 3">
    <name type="scientific">Candidatus Caccoplasma intestinavium</name>
    <dbReference type="NCBI Taxonomy" id="2840716"/>
    <lineage>
        <taxon>Bacteria</taxon>
        <taxon>Pseudomonadati</taxon>
        <taxon>Bacteroidota</taxon>
        <taxon>Bacteroidia</taxon>
        <taxon>Bacteroidales</taxon>
        <taxon>Bacteroidaceae</taxon>
        <taxon>Bacteroidaceae incertae sedis</taxon>
        <taxon>Candidatus Caccoplasma</taxon>
    </lineage>
</organism>
<gene>
    <name evidence="2" type="ORF">IAD06_02050</name>
</gene>
<evidence type="ECO:0000259" key="1">
    <source>
        <dbReference type="Pfam" id="PF10543"/>
    </source>
</evidence>
<protein>
    <submittedName>
        <fullName evidence="2">ORF6N domain-containing protein</fullName>
    </submittedName>
</protein>